<dbReference type="EMBL" id="JAEMHL010000003">
    <property type="protein sequence ID" value="MBJ6749865.1"/>
    <property type="molecule type" value="Genomic_DNA"/>
</dbReference>
<keyword evidence="2 4" id="KW-0560">Oxidoreductase</keyword>
<sequence length="252" mass="27102">MESILGLEGRVCFVTGSTRGIGWATARELARQGATVILNSRCNPELLAQRRDELREEFATEVGSCLGDVGDSEAMKDCYASIFKNYRRLDILVNNAGILDDRILGMISSQHIEQVFRVNVQGIIVNMQYAARLMARNNTGSIVNISSIIGRFGNAGQVVYGGSKAAVIGMTLSAAKELAVSNIRVNAIAPGFIDTDMIKALPPGKHRERLQSIKMGRIGTPEDVACGVLFFCSDLSAYVTGQVLGVDGGMLI</sequence>
<dbReference type="Pfam" id="PF13561">
    <property type="entry name" value="adh_short_C2"/>
    <property type="match status" value="1"/>
</dbReference>
<dbReference type="InterPro" id="IPR020904">
    <property type="entry name" value="Sc_DH/Rdtase_CS"/>
</dbReference>
<dbReference type="PRINTS" id="PR00080">
    <property type="entry name" value="SDRFAMILY"/>
</dbReference>
<dbReference type="Proteomes" id="UP000614714">
    <property type="component" value="Unassembled WGS sequence"/>
</dbReference>
<reference evidence="4 5" key="1">
    <citation type="submission" date="2020-12" db="EMBL/GenBank/DDBJ databases">
        <title>Geomonas sp. Red421, isolated from paddy soil.</title>
        <authorList>
            <person name="Xu Z."/>
            <person name="Zhang Z."/>
            <person name="Masuda Y."/>
            <person name="Itoh H."/>
            <person name="Senoo K."/>
        </authorList>
    </citation>
    <scope>NUCLEOTIDE SEQUENCE [LARGE SCALE GENOMIC DNA]</scope>
    <source>
        <strain evidence="4 5">Red421</strain>
    </source>
</reference>
<dbReference type="NCBIfam" id="NF005559">
    <property type="entry name" value="PRK07231.1"/>
    <property type="match status" value="1"/>
</dbReference>
<dbReference type="PRINTS" id="PR00081">
    <property type="entry name" value="GDHRDH"/>
</dbReference>
<dbReference type="PANTHER" id="PTHR42760">
    <property type="entry name" value="SHORT-CHAIN DEHYDROGENASES/REDUCTASES FAMILY MEMBER"/>
    <property type="match status" value="1"/>
</dbReference>
<comment type="similarity">
    <text evidence="1">Belongs to the short-chain dehydrogenases/reductases (SDR) family.</text>
</comment>
<dbReference type="SUPFAM" id="SSF51735">
    <property type="entry name" value="NAD(P)-binding Rossmann-fold domains"/>
    <property type="match status" value="1"/>
</dbReference>
<keyword evidence="5" id="KW-1185">Reference proteome</keyword>
<evidence type="ECO:0000313" key="5">
    <source>
        <dbReference type="Proteomes" id="UP000614714"/>
    </source>
</evidence>
<protein>
    <submittedName>
        <fullName evidence="4">Glucose 1-dehydrogenase</fullName>
        <ecNumber evidence="4">1.1.1.47</ecNumber>
    </submittedName>
</protein>
<dbReference type="InterPro" id="IPR057326">
    <property type="entry name" value="KR_dom"/>
</dbReference>
<gene>
    <name evidence="4" type="ORF">JFN91_06535</name>
</gene>
<accession>A0ABS0YC48</accession>
<feature type="domain" description="Ketoreductase" evidence="3">
    <location>
        <begin position="10"/>
        <end position="191"/>
    </location>
</feature>
<dbReference type="Gene3D" id="3.40.50.720">
    <property type="entry name" value="NAD(P)-binding Rossmann-like Domain"/>
    <property type="match status" value="1"/>
</dbReference>
<dbReference type="RefSeq" id="WP_199388410.1">
    <property type="nucleotide sequence ID" value="NZ_JAEMHL010000003.1"/>
</dbReference>
<organism evidence="4 5">
    <name type="scientific">Geomonas anaerohicana</name>
    <dbReference type="NCBI Taxonomy" id="2798583"/>
    <lineage>
        <taxon>Bacteria</taxon>
        <taxon>Pseudomonadati</taxon>
        <taxon>Thermodesulfobacteriota</taxon>
        <taxon>Desulfuromonadia</taxon>
        <taxon>Geobacterales</taxon>
        <taxon>Geobacteraceae</taxon>
        <taxon>Geomonas</taxon>
    </lineage>
</organism>
<evidence type="ECO:0000259" key="3">
    <source>
        <dbReference type="SMART" id="SM00822"/>
    </source>
</evidence>
<dbReference type="PANTHER" id="PTHR42760:SF133">
    <property type="entry name" value="3-OXOACYL-[ACYL-CARRIER-PROTEIN] REDUCTASE"/>
    <property type="match status" value="1"/>
</dbReference>
<dbReference type="EC" id="1.1.1.47" evidence="4"/>
<evidence type="ECO:0000313" key="4">
    <source>
        <dbReference type="EMBL" id="MBJ6749865.1"/>
    </source>
</evidence>
<evidence type="ECO:0000256" key="1">
    <source>
        <dbReference type="ARBA" id="ARBA00006484"/>
    </source>
</evidence>
<dbReference type="InterPro" id="IPR002347">
    <property type="entry name" value="SDR_fam"/>
</dbReference>
<comment type="caution">
    <text evidence="4">The sequence shown here is derived from an EMBL/GenBank/DDBJ whole genome shotgun (WGS) entry which is preliminary data.</text>
</comment>
<dbReference type="PROSITE" id="PS00061">
    <property type="entry name" value="ADH_SHORT"/>
    <property type="match status" value="1"/>
</dbReference>
<dbReference type="GO" id="GO:0047936">
    <property type="term" value="F:glucose 1-dehydrogenase [NAD(P)+] activity"/>
    <property type="evidence" value="ECO:0007669"/>
    <property type="project" value="UniProtKB-EC"/>
</dbReference>
<name>A0ABS0YC48_9BACT</name>
<dbReference type="InterPro" id="IPR036291">
    <property type="entry name" value="NAD(P)-bd_dom_sf"/>
</dbReference>
<evidence type="ECO:0000256" key="2">
    <source>
        <dbReference type="ARBA" id="ARBA00023002"/>
    </source>
</evidence>
<dbReference type="SMART" id="SM00822">
    <property type="entry name" value="PKS_KR"/>
    <property type="match status" value="1"/>
</dbReference>
<proteinExistence type="inferred from homology"/>